<dbReference type="Proteomes" id="UP000262939">
    <property type="component" value="Unassembled WGS sequence"/>
</dbReference>
<sequence>MKLAIAIILALIVFLSLKMVFNRNWKLVYTAFGHDDYFRVIGKLKQGGVLYKTKSPVNLEEPSRFKDMTQYDIYVKKEDEHIALNVLHNAN</sequence>
<comment type="caution">
    <text evidence="1">The sequence shown here is derived from an EMBL/GenBank/DDBJ whole genome shotgun (WGS) entry which is preliminary data.</text>
</comment>
<accession>A0A372LFQ2</accession>
<protein>
    <submittedName>
        <fullName evidence="1">Uncharacterized protein</fullName>
    </submittedName>
</protein>
<evidence type="ECO:0000313" key="1">
    <source>
        <dbReference type="EMBL" id="RFU64909.1"/>
    </source>
</evidence>
<proteinExistence type="predicted"/>
<reference evidence="1 2" key="1">
    <citation type="submission" date="2018-08" db="EMBL/GenBank/DDBJ databases">
        <title>Bacillus chawlae sp. nov., Bacillus glennii sp. nov., and Bacillus saganii sp. nov. Isolated from the Vehicle Assembly Building at Kennedy Space Center where the Viking Spacecraft were Assembled.</title>
        <authorList>
            <person name="Seuylemezian A."/>
            <person name="Vaishampayan P."/>
        </authorList>
    </citation>
    <scope>NUCLEOTIDE SEQUENCE [LARGE SCALE GENOMIC DNA]</scope>
    <source>
        <strain evidence="1 2">V44-8</strain>
    </source>
</reference>
<organism evidence="1 2">
    <name type="scientific">Peribacillus glennii</name>
    <dbReference type="NCBI Taxonomy" id="2303991"/>
    <lineage>
        <taxon>Bacteria</taxon>
        <taxon>Bacillati</taxon>
        <taxon>Bacillota</taxon>
        <taxon>Bacilli</taxon>
        <taxon>Bacillales</taxon>
        <taxon>Bacillaceae</taxon>
        <taxon>Peribacillus</taxon>
    </lineage>
</organism>
<dbReference type="OrthoDB" id="2942794at2"/>
<dbReference type="EMBL" id="QVTD01000003">
    <property type="protein sequence ID" value="RFU64909.1"/>
    <property type="molecule type" value="Genomic_DNA"/>
</dbReference>
<gene>
    <name evidence="1" type="ORF">D0466_03035</name>
</gene>
<dbReference type="AlphaFoldDB" id="A0A372LFQ2"/>
<evidence type="ECO:0000313" key="2">
    <source>
        <dbReference type="Proteomes" id="UP000262939"/>
    </source>
</evidence>
<dbReference type="RefSeq" id="WP_117321085.1">
    <property type="nucleotide sequence ID" value="NZ_QVTD01000003.1"/>
</dbReference>
<keyword evidence="2" id="KW-1185">Reference proteome</keyword>
<name>A0A372LFQ2_9BACI</name>